<evidence type="ECO:0000313" key="1">
    <source>
        <dbReference type="EMBL" id="MER6976380.1"/>
    </source>
</evidence>
<comment type="caution">
    <text evidence="1">The sequence shown here is derived from an EMBL/GenBank/DDBJ whole genome shotgun (WGS) entry which is preliminary data.</text>
</comment>
<evidence type="ECO:0000313" key="2">
    <source>
        <dbReference type="Proteomes" id="UP001458415"/>
    </source>
</evidence>
<gene>
    <name evidence="1" type="ORF">ABT317_04840</name>
</gene>
<keyword evidence="2" id="KW-1185">Reference proteome</keyword>
<dbReference type="EMBL" id="JBEPCU010000039">
    <property type="protein sequence ID" value="MER6976380.1"/>
    <property type="molecule type" value="Genomic_DNA"/>
</dbReference>
<dbReference type="Proteomes" id="UP001458415">
    <property type="component" value="Unassembled WGS sequence"/>
</dbReference>
<evidence type="ECO:0008006" key="3">
    <source>
        <dbReference type="Google" id="ProtNLM"/>
    </source>
</evidence>
<protein>
    <recommendedName>
        <fullName evidence="3">Secreted protein</fullName>
    </recommendedName>
</protein>
<accession>A0ABV1VWR7</accession>
<proteinExistence type="predicted"/>
<organism evidence="1 2">
    <name type="scientific">Streptomyces carpinensis</name>
    <dbReference type="NCBI Taxonomy" id="66369"/>
    <lineage>
        <taxon>Bacteria</taxon>
        <taxon>Bacillati</taxon>
        <taxon>Actinomycetota</taxon>
        <taxon>Actinomycetes</taxon>
        <taxon>Kitasatosporales</taxon>
        <taxon>Streptomycetaceae</taxon>
        <taxon>Streptomyces</taxon>
    </lineage>
</organism>
<sequence length="200" mass="20823">MATTSFILSAVLVAMACVKASRVRAWRHSVNPSAPEVPESSFVVARVLLLVMAALGLYTGFHTLAVADDGAWSDDELTSAVRGATEDLNGGFEYGDPYDDGTAPADFDGEYATKIEDTIVQYGGGDAPQFGVAATLTGPTTATEAAYRITATGAAKTFCMHVTREHTDDADTAAPGLPGDGAKVTMPVYTYGVVSRVGEC</sequence>
<name>A0ABV1VWR7_9ACTN</name>
<reference evidence="1 2" key="1">
    <citation type="submission" date="2024-06" db="EMBL/GenBank/DDBJ databases">
        <title>The Natural Products Discovery Center: Release of the First 8490 Sequenced Strains for Exploring Actinobacteria Biosynthetic Diversity.</title>
        <authorList>
            <person name="Kalkreuter E."/>
            <person name="Kautsar S.A."/>
            <person name="Yang D."/>
            <person name="Bader C.D."/>
            <person name="Teijaro C.N."/>
            <person name="Fluegel L."/>
            <person name="Davis C.M."/>
            <person name="Simpson J.R."/>
            <person name="Lauterbach L."/>
            <person name="Steele A.D."/>
            <person name="Gui C."/>
            <person name="Meng S."/>
            <person name="Li G."/>
            <person name="Viehrig K."/>
            <person name="Ye F."/>
            <person name="Su P."/>
            <person name="Kiefer A.F."/>
            <person name="Nichols A."/>
            <person name="Cepeda A.J."/>
            <person name="Yan W."/>
            <person name="Fan B."/>
            <person name="Jiang Y."/>
            <person name="Adhikari A."/>
            <person name="Zheng C.-J."/>
            <person name="Schuster L."/>
            <person name="Cowan T.M."/>
            <person name="Smanski M.J."/>
            <person name="Chevrette M.G."/>
            <person name="De Carvalho L.P.S."/>
            <person name="Shen B."/>
        </authorList>
    </citation>
    <scope>NUCLEOTIDE SEQUENCE [LARGE SCALE GENOMIC DNA]</scope>
    <source>
        <strain evidence="1 2">NPDC000634</strain>
    </source>
</reference>